<keyword evidence="7" id="KW-0547">Nucleotide-binding</keyword>
<keyword evidence="4" id="KW-0963">Cytoplasm</keyword>
<evidence type="ECO:0000256" key="3">
    <source>
        <dbReference type="ARBA" id="ARBA00019010"/>
    </source>
</evidence>
<comment type="similarity">
    <text evidence="2">Belongs to the TsaE family.</text>
</comment>
<dbReference type="EMBL" id="UINC01058650">
    <property type="protein sequence ID" value="SVB81156.1"/>
    <property type="molecule type" value="Genomic_DNA"/>
</dbReference>
<dbReference type="AlphaFoldDB" id="A0A382H1G4"/>
<evidence type="ECO:0000313" key="11">
    <source>
        <dbReference type="EMBL" id="SVB81156.1"/>
    </source>
</evidence>
<keyword evidence="5" id="KW-0819">tRNA processing</keyword>
<dbReference type="InterPro" id="IPR027417">
    <property type="entry name" value="P-loop_NTPase"/>
</dbReference>
<protein>
    <recommendedName>
        <fullName evidence="3">tRNA threonylcarbamoyladenosine biosynthesis protein TsaE</fullName>
    </recommendedName>
    <alternativeName>
        <fullName evidence="10">t(6)A37 threonylcarbamoyladenosine biosynthesis protein TsaE</fullName>
    </alternativeName>
</protein>
<evidence type="ECO:0000256" key="2">
    <source>
        <dbReference type="ARBA" id="ARBA00007599"/>
    </source>
</evidence>
<evidence type="ECO:0000256" key="9">
    <source>
        <dbReference type="ARBA" id="ARBA00022842"/>
    </source>
</evidence>
<name>A0A382H1G4_9ZZZZ</name>
<dbReference type="SUPFAM" id="SSF52540">
    <property type="entry name" value="P-loop containing nucleoside triphosphate hydrolases"/>
    <property type="match status" value="1"/>
</dbReference>
<dbReference type="NCBIfam" id="TIGR00150">
    <property type="entry name" value="T6A_YjeE"/>
    <property type="match status" value="1"/>
</dbReference>
<dbReference type="PANTHER" id="PTHR33540">
    <property type="entry name" value="TRNA THREONYLCARBAMOYLADENOSINE BIOSYNTHESIS PROTEIN TSAE"/>
    <property type="match status" value="1"/>
</dbReference>
<gene>
    <name evidence="11" type="ORF">METZ01_LOCUS234010</name>
</gene>
<dbReference type="GO" id="GO:0046872">
    <property type="term" value="F:metal ion binding"/>
    <property type="evidence" value="ECO:0007669"/>
    <property type="project" value="UniProtKB-KW"/>
</dbReference>
<comment type="subcellular location">
    <subcellularLocation>
        <location evidence="1">Cytoplasm</location>
    </subcellularLocation>
</comment>
<evidence type="ECO:0000256" key="10">
    <source>
        <dbReference type="ARBA" id="ARBA00032441"/>
    </source>
</evidence>
<organism evidence="11">
    <name type="scientific">marine metagenome</name>
    <dbReference type="NCBI Taxonomy" id="408172"/>
    <lineage>
        <taxon>unclassified sequences</taxon>
        <taxon>metagenomes</taxon>
        <taxon>ecological metagenomes</taxon>
    </lineage>
</organism>
<evidence type="ECO:0000256" key="6">
    <source>
        <dbReference type="ARBA" id="ARBA00022723"/>
    </source>
</evidence>
<dbReference type="Gene3D" id="3.40.50.300">
    <property type="entry name" value="P-loop containing nucleotide triphosphate hydrolases"/>
    <property type="match status" value="1"/>
</dbReference>
<sequence length="142" mass="16154">MKSGWTGAITTDVEETIKLGEQFADFIEKGDVFGFEGELASGKTTFIKGILKGLNFNKSVTSPTFTLVNEYDAKFPVIHIDCYREDELERWIKLGLNDYFSDENIVIIEWADKIQSLMPDNTFHVHFSHKSVNSREIILVAT</sequence>
<dbReference type="PANTHER" id="PTHR33540:SF2">
    <property type="entry name" value="TRNA THREONYLCARBAMOYLADENOSINE BIOSYNTHESIS PROTEIN TSAE"/>
    <property type="match status" value="1"/>
</dbReference>
<keyword evidence="6" id="KW-0479">Metal-binding</keyword>
<keyword evidence="8" id="KW-0067">ATP-binding</keyword>
<evidence type="ECO:0000256" key="8">
    <source>
        <dbReference type="ARBA" id="ARBA00022840"/>
    </source>
</evidence>
<dbReference type="InterPro" id="IPR003442">
    <property type="entry name" value="T6A_TsaE"/>
</dbReference>
<keyword evidence="9" id="KW-0460">Magnesium</keyword>
<evidence type="ECO:0000256" key="7">
    <source>
        <dbReference type="ARBA" id="ARBA00022741"/>
    </source>
</evidence>
<proteinExistence type="inferred from homology"/>
<dbReference type="GO" id="GO:0005524">
    <property type="term" value="F:ATP binding"/>
    <property type="evidence" value="ECO:0007669"/>
    <property type="project" value="UniProtKB-KW"/>
</dbReference>
<dbReference type="GO" id="GO:0005737">
    <property type="term" value="C:cytoplasm"/>
    <property type="evidence" value="ECO:0007669"/>
    <property type="project" value="UniProtKB-SubCell"/>
</dbReference>
<dbReference type="GO" id="GO:0002949">
    <property type="term" value="P:tRNA threonylcarbamoyladenosine modification"/>
    <property type="evidence" value="ECO:0007669"/>
    <property type="project" value="InterPro"/>
</dbReference>
<dbReference type="Pfam" id="PF02367">
    <property type="entry name" value="TsaE"/>
    <property type="match status" value="1"/>
</dbReference>
<evidence type="ECO:0000256" key="1">
    <source>
        <dbReference type="ARBA" id="ARBA00004496"/>
    </source>
</evidence>
<accession>A0A382H1G4</accession>
<evidence type="ECO:0000256" key="4">
    <source>
        <dbReference type="ARBA" id="ARBA00022490"/>
    </source>
</evidence>
<evidence type="ECO:0000256" key="5">
    <source>
        <dbReference type="ARBA" id="ARBA00022694"/>
    </source>
</evidence>
<reference evidence="11" key="1">
    <citation type="submission" date="2018-05" db="EMBL/GenBank/DDBJ databases">
        <authorList>
            <person name="Lanie J.A."/>
            <person name="Ng W.-L."/>
            <person name="Kazmierczak K.M."/>
            <person name="Andrzejewski T.M."/>
            <person name="Davidsen T.M."/>
            <person name="Wayne K.J."/>
            <person name="Tettelin H."/>
            <person name="Glass J.I."/>
            <person name="Rusch D."/>
            <person name="Podicherti R."/>
            <person name="Tsui H.-C.T."/>
            <person name="Winkler M.E."/>
        </authorList>
    </citation>
    <scope>NUCLEOTIDE SEQUENCE</scope>
</reference>